<feature type="signal peptide" evidence="1">
    <location>
        <begin position="1"/>
        <end position="22"/>
    </location>
</feature>
<sequence>MSPLYGILVFLILSFCLCNTDARKYNSVISVSNGGFWGEWEKPQFCSKGYAKGFSIKVEGNQGKGDDTGLNGIRLHCTNGEVIQSKSGLQGKWSKIKYCPKGNLVSFSLRVEGNQGKGDDTAANNVQFMCRDGSVIAKHQTNRGRFGHWSRRCHSASICGIQTRVEAPQKQVDDTALNDVKFFCCR</sequence>
<dbReference type="InterPro" id="IPR005515">
    <property type="entry name" value="VOMI"/>
</dbReference>
<dbReference type="Pfam" id="PF03762">
    <property type="entry name" value="VOMI"/>
    <property type="match status" value="1"/>
</dbReference>
<reference evidence="2 3" key="1">
    <citation type="submission" date="2009-12" db="EMBL/GenBank/DDBJ databases">
        <title>The Genome Sequence of Anolis carolinensis (Green Anole Lizard).</title>
        <authorList>
            <consortium name="The Genome Sequencing Platform"/>
            <person name="Di Palma F."/>
            <person name="Alfoldi J."/>
            <person name="Heiman D."/>
            <person name="Young S."/>
            <person name="Grabherr M."/>
            <person name="Johnson J."/>
            <person name="Lander E.S."/>
            <person name="Lindblad-Toh K."/>
        </authorList>
    </citation>
    <scope>NUCLEOTIDE SEQUENCE [LARGE SCALE GENOMIC DNA]</scope>
    <source>
        <strain evidence="2 3">JBL SC #1</strain>
    </source>
</reference>
<accession>A0A803SVR3</accession>
<dbReference type="Gene3D" id="2.100.10.20">
    <property type="entry name" value="Vitelline membrane outer layer protein I (VOMI)"/>
    <property type="match status" value="1"/>
</dbReference>
<evidence type="ECO:0000313" key="3">
    <source>
        <dbReference type="Proteomes" id="UP000001646"/>
    </source>
</evidence>
<dbReference type="PANTHER" id="PTHR18841:SF2">
    <property type="entry name" value="VITELLINE MEMBRANE OUTER LAYER PROTEIN 1 HOMOLOG"/>
    <property type="match status" value="1"/>
</dbReference>
<dbReference type="Proteomes" id="UP000001646">
    <property type="component" value="Chromosome 3"/>
</dbReference>
<keyword evidence="1" id="KW-0732">Signal</keyword>
<dbReference type="CDD" id="cd00220">
    <property type="entry name" value="VMO-I"/>
    <property type="match status" value="1"/>
</dbReference>
<dbReference type="GeneTree" id="ENSGT00390000009313"/>
<dbReference type="SUPFAM" id="SSF51092">
    <property type="entry name" value="Vitelline membrane outer protein-I (VMO-I)"/>
    <property type="match status" value="1"/>
</dbReference>
<dbReference type="InterPro" id="IPR036706">
    <property type="entry name" value="VOMI_sf"/>
</dbReference>
<evidence type="ECO:0000256" key="1">
    <source>
        <dbReference type="SAM" id="SignalP"/>
    </source>
</evidence>
<feature type="chain" id="PRO_5032631301" description="Vitelline membrane outer layer 1 homolog" evidence="1">
    <location>
        <begin position="23"/>
        <end position="186"/>
    </location>
</feature>
<proteinExistence type="predicted"/>
<reference evidence="2" key="2">
    <citation type="submission" date="2025-08" db="UniProtKB">
        <authorList>
            <consortium name="Ensembl"/>
        </authorList>
    </citation>
    <scope>IDENTIFICATION</scope>
</reference>
<dbReference type="Ensembl" id="ENSACAT00000040796.1">
    <property type="protein sequence ID" value="ENSACAP00000027053.1"/>
    <property type="gene ID" value="ENSACAG00000042623.1"/>
</dbReference>
<keyword evidence="3" id="KW-1185">Reference proteome</keyword>
<dbReference type="PANTHER" id="PTHR18841">
    <property type="entry name" value="VITELLINE MEMBRANE OUTER LAYER PROTEIN I-RELATED"/>
    <property type="match status" value="1"/>
</dbReference>
<reference evidence="2" key="3">
    <citation type="submission" date="2025-09" db="UniProtKB">
        <authorList>
            <consortium name="Ensembl"/>
        </authorList>
    </citation>
    <scope>IDENTIFICATION</scope>
</reference>
<dbReference type="FunCoup" id="A0A803SVR3">
    <property type="interactions" value="11"/>
</dbReference>
<dbReference type="AlphaFoldDB" id="A0A803SVR3"/>
<dbReference type="InParanoid" id="A0A803SVR3"/>
<protein>
    <recommendedName>
        <fullName evidence="4">Vitelline membrane outer layer 1 homolog</fullName>
    </recommendedName>
</protein>
<evidence type="ECO:0008006" key="4">
    <source>
        <dbReference type="Google" id="ProtNLM"/>
    </source>
</evidence>
<organism evidence="2 3">
    <name type="scientific">Anolis carolinensis</name>
    <name type="common">Green anole</name>
    <name type="synonym">American chameleon</name>
    <dbReference type="NCBI Taxonomy" id="28377"/>
    <lineage>
        <taxon>Eukaryota</taxon>
        <taxon>Metazoa</taxon>
        <taxon>Chordata</taxon>
        <taxon>Craniata</taxon>
        <taxon>Vertebrata</taxon>
        <taxon>Euteleostomi</taxon>
        <taxon>Lepidosauria</taxon>
        <taxon>Squamata</taxon>
        <taxon>Bifurcata</taxon>
        <taxon>Unidentata</taxon>
        <taxon>Episquamata</taxon>
        <taxon>Toxicofera</taxon>
        <taxon>Iguania</taxon>
        <taxon>Dactyloidae</taxon>
        <taxon>Anolis</taxon>
    </lineage>
</organism>
<evidence type="ECO:0000313" key="2">
    <source>
        <dbReference type="Ensembl" id="ENSACAP00000027053.1"/>
    </source>
</evidence>
<dbReference type="GO" id="GO:0005615">
    <property type="term" value="C:extracellular space"/>
    <property type="evidence" value="ECO:0000318"/>
    <property type="project" value="GO_Central"/>
</dbReference>
<name>A0A803SVR3_ANOCA</name>